<dbReference type="OrthoDB" id="73875at2759"/>
<dbReference type="KEGG" id="cim:CIMG_11964"/>
<dbReference type="EC" id="3.2.1.14" evidence="2"/>
<dbReference type="GO" id="GO:0008061">
    <property type="term" value="F:chitin binding"/>
    <property type="evidence" value="ECO:0007669"/>
    <property type="project" value="InterPro"/>
</dbReference>
<dbReference type="STRING" id="246410.A0A0D8JTU4"/>
<dbReference type="AlphaFoldDB" id="A0A0D8JTU4"/>
<organism evidence="4 5">
    <name type="scientific">Coccidioides immitis (strain RS)</name>
    <name type="common">Valley fever fungus</name>
    <dbReference type="NCBI Taxonomy" id="246410"/>
    <lineage>
        <taxon>Eukaryota</taxon>
        <taxon>Fungi</taxon>
        <taxon>Dikarya</taxon>
        <taxon>Ascomycota</taxon>
        <taxon>Pezizomycotina</taxon>
        <taxon>Eurotiomycetes</taxon>
        <taxon>Eurotiomycetidae</taxon>
        <taxon>Onygenales</taxon>
        <taxon>Onygenaceae</taxon>
        <taxon>Coccidioides</taxon>
    </lineage>
</organism>
<dbReference type="InterPro" id="IPR017853">
    <property type="entry name" value="GH"/>
</dbReference>
<keyword evidence="5" id="KW-1185">Reference proteome</keyword>
<dbReference type="GO" id="GO:0008843">
    <property type="term" value="F:endochitinase activity"/>
    <property type="evidence" value="ECO:0007669"/>
    <property type="project" value="UniProtKB-EC"/>
</dbReference>
<dbReference type="SUPFAM" id="SSF54556">
    <property type="entry name" value="Chitinase insertion domain"/>
    <property type="match status" value="1"/>
</dbReference>
<dbReference type="PANTHER" id="PTHR11177:SF333">
    <property type="entry name" value="CHITINASE"/>
    <property type="match status" value="1"/>
</dbReference>
<dbReference type="SMART" id="SM00636">
    <property type="entry name" value="Glyco_18"/>
    <property type="match status" value="1"/>
</dbReference>
<dbReference type="InterPro" id="IPR011583">
    <property type="entry name" value="Chitinase_II/V-like_cat"/>
</dbReference>
<reference evidence="5" key="1">
    <citation type="journal article" date="2009" name="Genome Res.">
        <title>Comparative genomic analyses of the human fungal pathogens Coccidioides and their relatives.</title>
        <authorList>
            <person name="Sharpton T.J."/>
            <person name="Stajich J.E."/>
            <person name="Rounsley S.D."/>
            <person name="Gardner M.J."/>
            <person name="Wortman J.R."/>
            <person name="Jordar V.S."/>
            <person name="Maiti R."/>
            <person name="Kodira C.D."/>
            <person name="Neafsey D.E."/>
            <person name="Zeng Q."/>
            <person name="Hung C.-Y."/>
            <person name="McMahan C."/>
            <person name="Muszewska A."/>
            <person name="Grynberg M."/>
            <person name="Mandel M.A."/>
            <person name="Kellner E.M."/>
            <person name="Barker B.M."/>
            <person name="Galgiani J.N."/>
            <person name="Orbach M.J."/>
            <person name="Kirkland T.N."/>
            <person name="Cole G.T."/>
            <person name="Henn M.R."/>
            <person name="Birren B.W."/>
            <person name="Taylor J.W."/>
        </authorList>
    </citation>
    <scope>NUCLEOTIDE SEQUENCE [LARGE SCALE GENOMIC DNA]</scope>
    <source>
        <strain evidence="5">RS</strain>
    </source>
</reference>
<dbReference type="InterPro" id="IPR050314">
    <property type="entry name" value="Glycosyl_Hydrlase_18"/>
</dbReference>
<accession>A0A0D8JTU4</accession>
<dbReference type="RefSeq" id="XP_012214173.1">
    <property type="nucleotide sequence ID" value="XM_012358750.1"/>
</dbReference>
<evidence type="ECO:0000256" key="2">
    <source>
        <dbReference type="ARBA" id="ARBA00012729"/>
    </source>
</evidence>
<dbReference type="SUPFAM" id="SSF51445">
    <property type="entry name" value="(Trans)glycosidases"/>
    <property type="match status" value="1"/>
</dbReference>
<gene>
    <name evidence="4" type="ORF">CIMG_11964</name>
</gene>
<dbReference type="VEuPathDB" id="FungiDB:CIMG_11964"/>
<dbReference type="OMA" id="NICEIWI"/>
<dbReference type="EMBL" id="GG704912">
    <property type="protein sequence ID" value="KJF60702.1"/>
    <property type="molecule type" value="Genomic_DNA"/>
</dbReference>
<dbReference type="GO" id="GO:0005975">
    <property type="term" value="P:carbohydrate metabolic process"/>
    <property type="evidence" value="ECO:0007669"/>
    <property type="project" value="InterPro"/>
</dbReference>
<dbReference type="InParanoid" id="A0A0D8JTU4"/>
<dbReference type="GeneID" id="24163949"/>
<dbReference type="Gene3D" id="3.20.20.80">
    <property type="entry name" value="Glycosidases"/>
    <property type="match status" value="2"/>
</dbReference>
<evidence type="ECO:0000313" key="4">
    <source>
        <dbReference type="EMBL" id="KJF60702.1"/>
    </source>
</evidence>
<protein>
    <recommendedName>
        <fullName evidence="2">chitinase</fullName>
        <ecNumber evidence="2">3.2.1.14</ecNumber>
    </recommendedName>
</protein>
<dbReference type="Proteomes" id="UP000001261">
    <property type="component" value="Unassembled WGS sequence"/>
</dbReference>
<evidence type="ECO:0000259" key="3">
    <source>
        <dbReference type="PROSITE" id="PS51910"/>
    </source>
</evidence>
<evidence type="ECO:0000256" key="1">
    <source>
        <dbReference type="ARBA" id="ARBA00008682"/>
    </source>
</evidence>
<evidence type="ECO:0000313" key="5">
    <source>
        <dbReference type="Proteomes" id="UP000001261"/>
    </source>
</evidence>
<dbReference type="Gene3D" id="3.10.50.10">
    <property type="match status" value="1"/>
</dbReference>
<feature type="domain" description="GH18" evidence="3">
    <location>
        <begin position="1"/>
        <end position="269"/>
    </location>
</feature>
<reference evidence="5" key="2">
    <citation type="journal article" date="2010" name="Genome Res.">
        <title>Population genomic sequencing of Coccidioides fungi reveals recent hybridization and transposon control.</title>
        <authorList>
            <person name="Neafsey D.E."/>
            <person name="Barker B.M."/>
            <person name="Sharpton T.J."/>
            <person name="Stajich J.E."/>
            <person name="Park D.J."/>
            <person name="Whiston E."/>
            <person name="Hung C.-Y."/>
            <person name="McMahan C."/>
            <person name="White J."/>
            <person name="Sykes S."/>
            <person name="Heiman D."/>
            <person name="Young S."/>
            <person name="Zeng Q."/>
            <person name="Abouelleil A."/>
            <person name="Aftuck L."/>
            <person name="Bessette D."/>
            <person name="Brown A."/>
            <person name="FitzGerald M."/>
            <person name="Lui A."/>
            <person name="Macdonald J.P."/>
            <person name="Priest M."/>
            <person name="Orbach M.J."/>
            <person name="Galgiani J.N."/>
            <person name="Kirkland T.N."/>
            <person name="Cole G.T."/>
            <person name="Birren B.W."/>
            <person name="Henn M.R."/>
            <person name="Taylor J.W."/>
            <person name="Rounsley S.D."/>
        </authorList>
    </citation>
    <scope>GENOME REANNOTATION</scope>
    <source>
        <strain evidence="5">RS</strain>
    </source>
</reference>
<dbReference type="PANTHER" id="PTHR11177">
    <property type="entry name" value="CHITINASE"/>
    <property type="match status" value="1"/>
</dbReference>
<comment type="similarity">
    <text evidence="1">Belongs to the glycosyl hydrolase 18 family. Chitinase class V subfamily.</text>
</comment>
<dbReference type="Pfam" id="PF00704">
    <property type="entry name" value="Glyco_hydro_18"/>
    <property type="match status" value="1"/>
</dbReference>
<dbReference type="InterPro" id="IPR029070">
    <property type="entry name" value="Chitinase_insertion_sf"/>
</dbReference>
<dbReference type="PROSITE" id="PS51910">
    <property type="entry name" value="GH18_2"/>
    <property type="match status" value="1"/>
</dbReference>
<proteinExistence type="inferred from homology"/>
<sequence length="269" mass="30318">MQQCNKIDPENINMDGLTHLFLAFAGINPSNFEVSLANPAHEDLCTRLVHKNSNICEIWIALGGWAFTDVDTTKKTWSELASCSNSHQRFIASVKVFMAKYKLKGIDIDWEYPGTPERNGQPDDTKNLVSLVKEMHAAFRTMEDYVDFFGLITYDLHGAWNNSGYYGHKIAGHINISEIQNMISLLWYAKINPAKINLGLAYYGQGYTLQDPSCNWAGCQWTGLSDAGSCTMTRGVMLLQEIETLISEKGIQLQLLQKKMMKQITFGDQ</sequence>
<dbReference type="InterPro" id="IPR001223">
    <property type="entry name" value="Glyco_hydro18_cat"/>
</dbReference>
<name>A0A0D8JTU4_COCIM</name>